<keyword evidence="3" id="KW-0808">Transferase</keyword>
<gene>
    <name evidence="9" type="ORF">DHf2319_02825</name>
</gene>
<feature type="active site" description="Nucleophile" evidence="7">
    <location>
        <position position="423"/>
    </location>
</feature>
<dbReference type="Pfam" id="PF01471">
    <property type="entry name" value="PG_binding_1"/>
    <property type="match status" value="1"/>
</dbReference>
<dbReference type="CDD" id="cd16913">
    <property type="entry name" value="YkuD_like"/>
    <property type="match status" value="1"/>
</dbReference>
<dbReference type="Pfam" id="PF03734">
    <property type="entry name" value="YkuD"/>
    <property type="match status" value="1"/>
</dbReference>
<dbReference type="InterPro" id="IPR036365">
    <property type="entry name" value="PGBD-like_sf"/>
</dbReference>
<dbReference type="SUPFAM" id="SSF141523">
    <property type="entry name" value="L,D-transpeptidase catalytic domain-like"/>
    <property type="match status" value="1"/>
</dbReference>
<evidence type="ECO:0000256" key="6">
    <source>
        <dbReference type="ARBA" id="ARBA00023316"/>
    </source>
</evidence>
<dbReference type="InterPro" id="IPR038063">
    <property type="entry name" value="Transpep_catalytic_dom"/>
</dbReference>
<dbReference type="PANTHER" id="PTHR41533">
    <property type="entry name" value="L,D-TRANSPEPTIDASE HI_1667-RELATED"/>
    <property type="match status" value="1"/>
</dbReference>
<dbReference type="InterPro" id="IPR036366">
    <property type="entry name" value="PGBDSf"/>
</dbReference>
<evidence type="ECO:0000313" key="10">
    <source>
        <dbReference type="Proteomes" id="UP000831607"/>
    </source>
</evidence>
<dbReference type="PANTHER" id="PTHR41533:SF2">
    <property type="entry name" value="BLR7131 PROTEIN"/>
    <property type="match status" value="1"/>
</dbReference>
<name>A0ABY4ALE8_9BURK</name>
<dbReference type="EMBL" id="CP063982">
    <property type="protein sequence ID" value="UOD50873.1"/>
    <property type="molecule type" value="Genomic_DNA"/>
</dbReference>
<dbReference type="InterPro" id="IPR045380">
    <property type="entry name" value="LD_TPept_scaffold_dom"/>
</dbReference>
<evidence type="ECO:0000256" key="3">
    <source>
        <dbReference type="ARBA" id="ARBA00022679"/>
    </source>
</evidence>
<keyword evidence="10" id="KW-1185">Reference proteome</keyword>
<evidence type="ECO:0000256" key="7">
    <source>
        <dbReference type="PROSITE-ProRule" id="PRU01373"/>
    </source>
</evidence>
<dbReference type="InterPro" id="IPR052905">
    <property type="entry name" value="LD-transpeptidase_YkuD-like"/>
</dbReference>
<dbReference type="InterPro" id="IPR002477">
    <property type="entry name" value="Peptidoglycan-bd-like"/>
</dbReference>
<dbReference type="SUPFAM" id="SSF47090">
    <property type="entry name" value="PGBD-like"/>
    <property type="match status" value="1"/>
</dbReference>
<dbReference type="InterPro" id="IPR005490">
    <property type="entry name" value="LD_TPept_cat_dom"/>
</dbReference>
<proteinExistence type="inferred from homology"/>
<feature type="active site" description="Proton donor/acceptor" evidence="7">
    <location>
        <position position="404"/>
    </location>
</feature>
<evidence type="ECO:0000259" key="8">
    <source>
        <dbReference type="PROSITE" id="PS52029"/>
    </source>
</evidence>
<keyword evidence="5 7" id="KW-0573">Peptidoglycan synthesis</keyword>
<evidence type="ECO:0000256" key="2">
    <source>
        <dbReference type="ARBA" id="ARBA00005992"/>
    </source>
</evidence>
<evidence type="ECO:0000256" key="4">
    <source>
        <dbReference type="ARBA" id="ARBA00022960"/>
    </source>
</evidence>
<keyword evidence="4 7" id="KW-0133">Cell shape</keyword>
<feature type="domain" description="L,D-TPase catalytic" evidence="8">
    <location>
        <begin position="267"/>
        <end position="449"/>
    </location>
</feature>
<dbReference type="Gene3D" id="2.40.440.10">
    <property type="entry name" value="L,D-transpeptidase catalytic domain-like"/>
    <property type="match status" value="1"/>
</dbReference>
<evidence type="ECO:0000256" key="1">
    <source>
        <dbReference type="ARBA" id="ARBA00004752"/>
    </source>
</evidence>
<organism evidence="9 10">
    <name type="scientific">Orrella daihaiensis</name>
    <dbReference type="NCBI Taxonomy" id="2782176"/>
    <lineage>
        <taxon>Bacteria</taxon>
        <taxon>Pseudomonadati</taxon>
        <taxon>Pseudomonadota</taxon>
        <taxon>Betaproteobacteria</taxon>
        <taxon>Burkholderiales</taxon>
        <taxon>Alcaligenaceae</taxon>
        <taxon>Orrella</taxon>
    </lineage>
</organism>
<keyword evidence="6 7" id="KW-0961">Cell wall biogenesis/degradation</keyword>
<dbReference type="Pfam" id="PF20142">
    <property type="entry name" value="Scaffold"/>
    <property type="match status" value="1"/>
</dbReference>
<evidence type="ECO:0000313" key="9">
    <source>
        <dbReference type="EMBL" id="UOD50873.1"/>
    </source>
</evidence>
<dbReference type="RefSeq" id="WP_243479286.1">
    <property type="nucleotide sequence ID" value="NZ_CP063982.1"/>
</dbReference>
<sequence length="506" mass="55711">MSCSLFCAGLVKVASAQQPDSAWLSNGIPNAVAVEAVGLLQTSNEDGLKPENYLASNLQAELLALKSAGQPDAIAETAFERRLTLAMIRYLNDLALGRVTAREVYHQFDGSAPRVYDARLELQSALDAGDISLAVERARPKFPLYPALQGALAQYQALAGHSAWQTDLPLPAGRKLEAGQSYPALSVLRERLVALGDLPVSTASSTVYDPALVEGVKAFQRRHGLTDDGVVGLKTLAAINVTPAARAEQIALSMERLRWTPLHQGDRLIAVNLPGFMLYAYEINADGAVHVDLEMRVVVGSSLNHRTPVFDEDMLFIEFSPYWNVPPSIARSETVPALRKDPEYLNKQQMEFVDSAGHVSTRVTPEKIQAVLSGQLRIRQRPGPHNALGAIKFIFPNNDNIFLHHTPSTHLFDRDRRDLSHGCIRVEEPVELAKFVLANEPEWTEERIRQAMDAGVSKTIRLLNPIPVLIGYSTVLARNGTVFFYPDLYGHDAVLRKALSQYKGLQ</sequence>
<accession>A0ABY4ALE8</accession>
<dbReference type="Proteomes" id="UP000831607">
    <property type="component" value="Chromosome"/>
</dbReference>
<dbReference type="Gene3D" id="1.10.101.10">
    <property type="entry name" value="PGBD-like superfamily/PGBD"/>
    <property type="match status" value="1"/>
</dbReference>
<protein>
    <submittedName>
        <fullName evidence="9">L,D-transpeptidase family protein</fullName>
    </submittedName>
</protein>
<dbReference type="PROSITE" id="PS52029">
    <property type="entry name" value="LD_TPASE"/>
    <property type="match status" value="1"/>
</dbReference>
<comment type="similarity">
    <text evidence="2">Belongs to the YkuD family.</text>
</comment>
<comment type="pathway">
    <text evidence="1 7">Cell wall biogenesis; peptidoglycan biosynthesis.</text>
</comment>
<reference evidence="9 10" key="1">
    <citation type="submission" date="2020-11" db="EMBL/GenBank/DDBJ databases">
        <title>Algicoccus daihaiensis sp.nov., isolated from Daihai Lake in Inner Mongolia.</title>
        <authorList>
            <person name="Kai J."/>
        </authorList>
    </citation>
    <scope>NUCLEOTIDE SEQUENCE [LARGE SCALE GENOMIC DNA]</scope>
    <source>
        <strain evidence="10">f23</strain>
    </source>
</reference>
<evidence type="ECO:0000256" key="5">
    <source>
        <dbReference type="ARBA" id="ARBA00022984"/>
    </source>
</evidence>